<dbReference type="PROSITE" id="PS50801">
    <property type="entry name" value="STAS"/>
    <property type="match status" value="1"/>
</dbReference>
<dbReference type="InterPro" id="IPR051932">
    <property type="entry name" value="Bact_StressResp_Reg"/>
</dbReference>
<gene>
    <name evidence="3" type="ORF">KHA97_03300</name>
</gene>
<keyword evidence="4" id="KW-1185">Reference proteome</keyword>
<dbReference type="Pfam" id="PF01740">
    <property type="entry name" value="STAS"/>
    <property type="match status" value="1"/>
</dbReference>
<proteinExistence type="predicted"/>
<comment type="caution">
    <text evidence="3">The sequence shown here is derived from an EMBL/GenBank/DDBJ whole genome shotgun (WGS) entry which is preliminary data.</text>
</comment>
<keyword evidence="1" id="KW-0597">Phosphoprotein</keyword>
<feature type="domain" description="STAS" evidence="2">
    <location>
        <begin position="163"/>
        <end position="274"/>
    </location>
</feature>
<evidence type="ECO:0000313" key="4">
    <source>
        <dbReference type="Proteomes" id="UP000681414"/>
    </source>
</evidence>
<dbReference type="Gene3D" id="3.30.750.24">
    <property type="entry name" value="STAS domain"/>
    <property type="match status" value="1"/>
</dbReference>
<dbReference type="EMBL" id="JAGYPG010000001">
    <property type="protein sequence ID" value="MBS4194104.1"/>
    <property type="molecule type" value="Genomic_DNA"/>
</dbReference>
<dbReference type="Proteomes" id="UP000681414">
    <property type="component" value="Unassembled WGS sequence"/>
</dbReference>
<dbReference type="InterPro" id="IPR036513">
    <property type="entry name" value="STAS_dom_sf"/>
</dbReference>
<evidence type="ECO:0000313" key="3">
    <source>
        <dbReference type="EMBL" id="MBS4194104.1"/>
    </source>
</evidence>
<name>A0A942YFY4_9BACI</name>
<reference evidence="3 4" key="1">
    <citation type="submission" date="2021-05" db="EMBL/GenBank/DDBJ databases">
        <title>Novel Bacillus species.</title>
        <authorList>
            <person name="Liu G."/>
        </authorList>
    </citation>
    <scope>NUCLEOTIDE SEQUENCE [LARGE SCALE GENOMIC DNA]</scope>
    <source>
        <strain evidence="4">FJAT-49780</strain>
    </source>
</reference>
<dbReference type="RefSeq" id="WP_213123321.1">
    <property type="nucleotide sequence ID" value="NZ_JAGYPG010000001.1"/>
</dbReference>
<sequence>MDIHIEKKIYEFLNINVSNMSSDWIAQAYTSGTGIYAESKDSEAYQQISSMNKEFIIALTDSLFGKETSLNEWSSSLASNRSHTGTPLYDVIVNSSIFRSIYYSYIESFIEEYENEVSGKMVINWVRTISRKFDEAIQLVTKKYMDEYEYIFSSQQETILELGTPVIKIDKHIGIIPLVGEIDTYRAAKILESSLNKASEMELEWIILDLSGVPVIDTMVANQIFQLKETFRLLDISMIITGMRPEIAQTSISLGLDFSRMKTFAHLYQAIHYLHSSQSINDS</sequence>
<dbReference type="InterPro" id="IPR002645">
    <property type="entry name" value="STAS_dom"/>
</dbReference>
<accession>A0A942YFY4</accession>
<protein>
    <submittedName>
        <fullName evidence="3">STAS domain-containing protein</fullName>
    </submittedName>
</protein>
<dbReference type="AlphaFoldDB" id="A0A942YFY4"/>
<dbReference type="SUPFAM" id="SSF52091">
    <property type="entry name" value="SpoIIaa-like"/>
    <property type="match status" value="1"/>
</dbReference>
<dbReference type="PANTHER" id="PTHR33745">
    <property type="entry name" value="RSBT ANTAGONIST PROTEIN RSBS-RELATED"/>
    <property type="match status" value="1"/>
</dbReference>
<organism evidence="3 4">
    <name type="scientific">Lederbergia citri</name>
    <dbReference type="NCBI Taxonomy" id="2833580"/>
    <lineage>
        <taxon>Bacteria</taxon>
        <taxon>Bacillati</taxon>
        <taxon>Bacillota</taxon>
        <taxon>Bacilli</taxon>
        <taxon>Bacillales</taxon>
        <taxon>Bacillaceae</taxon>
        <taxon>Lederbergia</taxon>
    </lineage>
</organism>
<dbReference type="CDD" id="cd07041">
    <property type="entry name" value="STAS_RsbR_RsbS_like"/>
    <property type="match status" value="1"/>
</dbReference>
<evidence type="ECO:0000256" key="1">
    <source>
        <dbReference type="ARBA" id="ARBA00022553"/>
    </source>
</evidence>
<evidence type="ECO:0000259" key="2">
    <source>
        <dbReference type="PROSITE" id="PS50801"/>
    </source>
</evidence>
<dbReference type="PANTHER" id="PTHR33745:SF3">
    <property type="entry name" value="RSBT CO-ANTAGONIST PROTEIN RSBRC"/>
    <property type="match status" value="1"/>
</dbReference>